<accession>A0AAP8GTW1</accession>
<evidence type="ECO:0000313" key="1">
    <source>
        <dbReference type="EMBL" id="PJN67349.1"/>
    </source>
</evidence>
<dbReference type="SUPFAM" id="SSF81901">
    <property type="entry name" value="HCP-like"/>
    <property type="match status" value="1"/>
</dbReference>
<gene>
    <name evidence="1" type="ORF">BACWE_42600</name>
</gene>
<dbReference type="AlphaFoldDB" id="A0AAP8GTW1"/>
<dbReference type="Proteomes" id="UP000236165">
    <property type="component" value="Unassembled WGS sequence"/>
</dbReference>
<proteinExistence type="predicted"/>
<organism evidence="1 2">
    <name type="scientific">Bacillus mycoides</name>
    <dbReference type="NCBI Taxonomy" id="1405"/>
    <lineage>
        <taxon>Bacteria</taxon>
        <taxon>Bacillati</taxon>
        <taxon>Bacillota</taxon>
        <taxon>Bacilli</taxon>
        <taxon>Bacillales</taxon>
        <taxon>Bacillaceae</taxon>
        <taxon>Bacillus</taxon>
        <taxon>Bacillus cereus group</taxon>
    </lineage>
</organism>
<protein>
    <submittedName>
        <fullName evidence="1">Uncharacterized protein</fullName>
    </submittedName>
</protein>
<dbReference type="Gene3D" id="1.25.40.10">
    <property type="entry name" value="Tetratricopeptide repeat domain"/>
    <property type="match status" value="1"/>
</dbReference>
<dbReference type="EMBL" id="MKZQ01000058">
    <property type="protein sequence ID" value="PJN67349.1"/>
    <property type="molecule type" value="Genomic_DNA"/>
</dbReference>
<comment type="caution">
    <text evidence="1">The sequence shown here is derived from an EMBL/GenBank/DDBJ whole genome shotgun (WGS) entry which is preliminary data.</text>
</comment>
<sequence>MKLSEFLSEKHQKVYALRNMIEVYIELKDWKNVNKVMNEAFHFLSIYDVPIAHVQLYGLKAKIFNIRGDYYEYEKNMQKAIEVGVEKKQHRLVAELSYELGNFYNENRSYKLSAKYFKISAENKMD</sequence>
<evidence type="ECO:0000313" key="2">
    <source>
        <dbReference type="Proteomes" id="UP000236165"/>
    </source>
</evidence>
<dbReference type="InterPro" id="IPR011990">
    <property type="entry name" value="TPR-like_helical_dom_sf"/>
</dbReference>
<name>A0AAP8GTW1_BACMY</name>
<reference evidence="1 2" key="1">
    <citation type="submission" date="2016-10" db="EMBL/GenBank/DDBJ databases">
        <title>Genome Sequence of Bacillus weihenstephanensis GM6LP.</title>
        <authorList>
            <person name="Poehlein A."/>
            <person name="Wemheuer F."/>
            <person name="Hollensteiner J."/>
            <person name="Wemheuer B."/>
        </authorList>
    </citation>
    <scope>NUCLEOTIDE SEQUENCE [LARGE SCALE GENOMIC DNA]</scope>
    <source>
        <strain evidence="1 2">GM6LP</strain>
    </source>
</reference>